<dbReference type="RefSeq" id="WP_094156623.1">
    <property type="nucleotide sequence ID" value="NZ_CP020028.1"/>
</dbReference>
<organism evidence="4 5">
    <name type="scientific">Paenibacillus kribbensis</name>
    <dbReference type="NCBI Taxonomy" id="172713"/>
    <lineage>
        <taxon>Bacteria</taxon>
        <taxon>Bacillati</taxon>
        <taxon>Bacillota</taxon>
        <taxon>Bacilli</taxon>
        <taxon>Bacillales</taxon>
        <taxon>Paenibacillaceae</taxon>
        <taxon>Paenibacillus</taxon>
    </lineage>
</organism>
<evidence type="ECO:0000259" key="3">
    <source>
        <dbReference type="PROSITE" id="PS50893"/>
    </source>
</evidence>
<keyword evidence="2 4" id="KW-0067">ATP-binding</keyword>
<dbReference type="STRING" id="172713.GCA_001705305_05261"/>
<dbReference type="InterPro" id="IPR003439">
    <property type="entry name" value="ABC_transporter-like_ATP-bd"/>
</dbReference>
<dbReference type="Proteomes" id="UP000214666">
    <property type="component" value="Chromosome"/>
</dbReference>
<accession>A0A222WTY0</accession>
<evidence type="ECO:0000256" key="1">
    <source>
        <dbReference type="ARBA" id="ARBA00022741"/>
    </source>
</evidence>
<evidence type="ECO:0000313" key="4">
    <source>
        <dbReference type="EMBL" id="ASR49435.1"/>
    </source>
</evidence>
<dbReference type="InterPro" id="IPR003593">
    <property type="entry name" value="AAA+_ATPase"/>
</dbReference>
<dbReference type="GO" id="GO:0016887">
    <property type="term" value="F:ATP hydrolysis activity"/>
    <property type="evidence" value="ECO:0007669"/>
    <property type="project" value="InterPro"/>
</dbReference>
<dbReference type="PROSITE" id="PS50893">
    <property type="entry name" value="ABC_TRANSPORTER_2"/>
    <property type="match status" value="1"/>
</dbReference>
<dbReference type="PANTHER" id="PTHR43158:SF1">
    <property type="entry name" value="ABC TRANSPORTER, ATP-BINDING PROTEIN"/>
    <property type="match status" value="1"/>
</dbReference>
<proteinExistence type="predicted"/>
<dbReference type="KEGG" id="pkb:B4V02_23505"/>
<dbReference type="OrthoDB" id="9804819at2"/>
<gene>
    <name evidence="4" type="ORF">B4V02_23505</name>
</gene>
<dbReference type="AlphaFoldDB" id="A0A222WTY0"/>
<protein>
    <submittedName>
        <fullName evidence="4">ABC transporter ATP-binding protein</fullName>
    </submittedName>
</protein>
<dbReference type="Gene3D" id="3.40.50.300">
    <property type="entry name" value="P-loop containing nucleotide triphosphate hydrolases"/>
    <property type="match status" value="1"/>
</dbReference>
<dbReference type="CDD" id="cd03230">
    <property type="entry name" value="ABC_DR_subfamily_A"/>
    <property type="match status" value="1"/>
</dbReference>
<dbReference type="SUPFAM" id="SSF52540">
    <property type="entry name" value="P-loop containing nucleoside triphosphate hydrolases"/>
    <property type="match status" value="1"/>
</dbReference>
<name>A0A222WTY0_9BACL</name>
<dbReference type="GO" id="GO:0005524">
    <property type="term" value="F:ATP binding"/>
    <property type="evidence" value="ECO:0007669"/>
    <property type="project" value="UniProtKB-KW"/>
</dbReference>
<dbReference type="PANTHER" id="PTHR43158">
    <property type="entry name" value="SKFA PEPTIDE EXPORT ATP-BINDING PROTEIN SKFE"/>
    <property type="match status" value="1"/>
</dbReference>
<feature type="domain" description="ABC transporter" evidence="3">
    <location>
        <begin position="6"/>
        <end position="229"/>
    </location>
</feature>
<dbReference type="InterPro" id="IPR027417">
    <property type="entry name" value="P-loop_NTPase"/>
</dbReference>
<dbReference type="Pfam" id="PF00005">
    <property type="entry name" value="ABC_tran"/>
    <property type="match status" value="1"/>
</dbReference>
<keyword evidence="1" id="KW-0547">Nucleotide-binding</keyword>
<evidence type="ECO:0000313" key="5">
    <source>
        <dbReference type="Proteomes" id="UP000214666"/>
    </source>
</evidence>
<dbReference type="EMBL" id="CP020028">
    <property type="protein sequence ID" value="ASR49435.1"/>
    <property type="molecule type" value="Genomic_DNA"/>
</dbReference>
<sequence>MTESIVVASHLTKRYDSKKALDHLDVVIPAGRIVGVLGPNGCGKSSLFRAITGLIRPDEGELHVLGQKPGWETNRRISYLPDRARWYPNHTVQQTLEWGQSFLPGFNMKDAHKLADHMDVELELKMTGLSRGQEARVLLILCLAREVPLMILDEPFAGIDILSREAIVAGIIDYLQDRQQSILISTHDIQEVEGLFDYTVMMDRGRVIWSGDSDDLRAEHGSLNQVFRNLYKKEWKA</sequence>
<reference evidence="4 5" key="1">
    <citation type="submission" date="2017-03" db="EMBL/GenBank/DDBJ databases">
        <title>Complete genome sequence of Paenibacillus Kribbensis producing bioflocculants.</title>
        <authorList>
            <person name="Lee H.-G."/>
            <person name="Oh H.-M."/>
        </authorList>
    </citation>
    <scope>NUCLEOTIDE SEQUENCE [LARGE SCALE GENOMIC DNA]</scope>
    <source>
        <strain evidence="4 5">AM49</strain>
    </source>
</reference>
<evidence type="ECO:0000256" key="2">
    <source>
        <dbReference type="ARBA" id="ARBA00022840"/>
    </source>
</evidence>
<keyword evidence="5" id="KW-1185">Reference proteome</keyword>
<dbReference type="SMART" id="SM00382">
    <property type="entry name" value="AAA"/>
    <property type="match status" value="1"/>
</dbReference>